<keyword evidence="1" id="KW-0472">Membrane</keyword>
<evidence type="ECO:0000313" key="3">
    <source>
        <dbReference type="Proteomes" id="UP000583387"/>
    </source>
</evidence>
<dbReference type="RefSeq" id="WP_187672702.1">
    <property type="nucleotide sequence ID" value="NZ_CAJFCI010000074.1"/>
</dbReference>
<keyword evidence="3" id="KW-1185">Reference proteome</keyword>
<dbReference type="AlphaFoldDB" id="A0A7U7ERG9"/>
<comment type="caution">
    <text evidence="2">The sequence shown here is derived from an EMBL/GenBank/DDBJ whole genome shotgun (WGS) entry which is preliminary data.</text>
</comment>
<protein>
    <recommendedName>
        <fullName evidence="4">DUF4381 domain-containing protein</fullName>
    </recommendedName>
</protein>
<dbReference type="EMBL" id="CAJFCI010000074">
    <property type="protein sequence ID" value="CAD5109387.1"/>
    <property type="molecule type" value="Genomic_DNA"/>
</dbReference>
<dbReference type="Proteomes" id="UP000583387">
    <property type="component" value="Unassembled WGS sequence"/>
</dbReference>
<reference evidence="2 3" key="1">
    <citation type="submission" date="2020-08" db="EMBL/GenBank/DDBJ databases">
        <authorList>
            <person name="Criscuolo A."/>
        </authorList>
    </citation>
    <scope>NUCLEOTIDE SEQUENCE [LARGE SCALE GENOMIC DNA]</scope>
    <source>
        <strain evidence="2">CIP111764</strain>
    </source>
</reference>
<keyword evidence="1" id="KW-0812">Transmembrane</keyword>
<name>A0A7U7ERG9_9GAMM</name>
<gene>
    <name evidence="2" type="ORF">PSEWESI4_03684</name>
</gene>
<dbReference type="InterPro" id="IPR025489">
    <property type="entry name" value="DUF4381"/>
</dbReference>
<accession>A0A7U7ERG9</accession>
<feature type="transmembrane region" description="Helical" evidence="1">
    <location>
        <begin position="29"/>
        <end position="47"/>
    </location>
</feature>
<evidence type="ECO:0008006" key="4">
    <source>
        <dbReference type="Google" id="ProtNLM"/>
    </source>
</evidence>
<proteinExistence type="predicted"/>
<dbReference type="Pfam" id="PF14316">
    <property type="entry name" value="DUF4381"/>
    <property type="match status" value="1"/>
</dbReference>
<evidence type="ECO:0000256" key="1">
    <source>
        <dbReference type="SAM" id="Phobius"/>
    </source>
</evidence>
<sequence length="167" mass="18740">MNGHEAPRLDQLRELPPVDPLVSYWPQTWGWLLVLLVLLAGLAFWAGRRWRRWRRDRYRREALLRLAELERALGDEHGGLAALREIPELLKRVALSMPGSPPVAALGGADWQGFLERTSPRPLPARLGEQLATLAYAPAPTVQALADDLPALLGACRDWIENHHVAD</sequence>
<keyword evidence="1" id="KW-1133">Transmembrane helix</keyword>
<evidence type="ECO:0000313" key="2">
    <source>
        <dbReference type="EMBL" id="CAD5109387.1"/>
    </source>
</evidence>
<organism evidence="2 3">
    <name type="scientific">Zestomonas carbonaria</name>
    <dbReference type="NCBI Taxonomy" id="2762745"/>
    <lineage>
        <taxon>Bacteria</taxon>
        <taxon>Pseudomonadati</taxon>
        <taxon>Pseudomonadota</taxon>
        <taxon>Gammaproteobacteria</taxon>
        <taxon>Pseudomonadales</taxon>
        <taxon>Pseudomonadaceae</taxon>
        <taxon>Zestomonas</taxon>
    </lineage>
</organism>